<dbReference type="EMBL" id="JAQIBC010000009">
    <property type="protein sequence ID" value="MDM5264513.1"/>
    <property type="molecule type" value="Genomic_DNA"/>
</dbReference>
<comment type="caution">
    <text evidence="1">The sequence shown here is derived from an EMBL/GenBank/DDBJ whole genome shotgun (WGS) entry which is preliminary data.</text>
</comment>
<evidence type="ECO:0000313" key="1">
    <source>
        <dbReference type="EMBL" id="MDM5264513.1"/>
    </source>
</evidence>
<reference evidence="1" key="1">
    <citation type="submission" date="2023-01" db="EMBL/GenBank/DDBJ databases">
        <title>Sulfurovum sp. XTW-4 genome assembly.</title>
        <authorList>
            <person name="Wang J."/>
        </authorList>
    </citation>
    <scope>NUCLEOTIDE SEQUENCE</scope>
    <source>
        <strain evidence="1">XTW-4</strain>
    </source>
</reference>
<evidence type="ECO:0000313" key="2">
    <source>
        <dbReference type="Proteomes" id="UP001169066"/>
    </source>
</evidence>
<protein>
    <submittedName>
        <fullName evidence="1">Uncharacterized protein</fullName>
    </submittedName>
</protein>
<name>A0ABT7QTV2_9BACT</name>
<dbReference type="Proteomes" id="UP001169066">
    <property type="component" value="Unassembled WGS sequence"/>
</dbReference>
<dbReference type="RefSeq" id="WP_289402410.1">
    <property type="nucleotide sequence ID" value="NZ_JAQIBC010000009.1"/>
</dbReference>
<gene>
    <name evidence="1" type="ORF">PF327_09925</name>
</gene>
<keyword evidence="2" id="KW-1185">Reference proteome</keyword>
<proteinExistence type="predicted"/>
<accession>A0ABT7QTV2</accession>
<sequence>MTYKKFKPTGYNPEQPTQADIVNLFFNGLENEEDTNQFNRWINTLTMFQTSGKDQCYFCLLPTLDALVQAYFNGLNTQEDIINYMRWVEGIQLCQTTDKDERSIFYYPYFVFVSTCSRYSEDGRLKETSVVASPNQKHRTESNLLDTLVPPIGYEEYVDFNYVIINHDHNDILISTDFILSPKKDHLAELHALGFVEASDDQ</sequence>
<organism evidence="1 2">
    <name type="scientific">Sulfurovum xiamenensis</name>
    <dbReference type="NCBI Taxonomy" id="3019066"/>
    <lineage>
        <taxon>Bacteria</taxon>
        <taxon>Pseudomonadati</taxon>
        <taxon>Campylobacterota</taxon>
        <taxon>Epsilonproteobacteria</taxon>
        <taxon>Campylobacterales</taxon>
        <taxon>Sulfurovaceae</taxon>
        <taxon>Sulfurovum</taxon>
    </lineage>
</organism>